<evidence type="ECO:0000313" key="1">
    <source>
        <dbReference type="EMBL" id="SIN76567.1"/>
    </source>
</evidence>
<protein>
    <submittedName>
        <fullName evidence="1">Uncharacterized protein</fullName>
    </submittedName>
</protein>
<organism evidence="1 2">
    <name type="scientific">Algoriphagus halophilus</name>
    <dbReference type="NCBI Taxonomy" id="226505"/>
    <lineage>
        <taxon>Bacteria</taxon>
        <taxon>Pseudomonadati</taxon>
        <taxon>Bacteroidota</taxon>
        <taxon>Cytophagia</taxon>
        <taxon>Cytophagales</taxon>
        <taxon>Cyclobacteriaceae</taxon>
        <taxon>Algoriphagus</taxon>
    </lineage>
</organism>
<keyword evidence="2" id="KW-1185">Reference proteome</keyword>
<gene>
    <name evidence="1" type="ORF">SAMN05444394_1594</name>
</gene>
<proteinExistence type="predicted"/>
<reference evidence="2" key="1">
    <citation type="submission" date="2016-11" db="EMBL/GenBank/DDBJ databases">
        <authorList>
            <person name="Varghese N."/>
            <person name="Submissions S."/>
        </authorList>
    </citation>
    <scope>NUCLEOTIDE SEQUENCE [LARGE SCALE GENOMIC DNA]</scope>
    <source>
        <strain evidence="2">DSM 15292</strain>
    </source>
</reference>
<sequence length="67" mass="7578">MLCLDYFFFEKVLFTSIAEIPAPRPINTQTINRKVCAPNAIGELKTSSSIIISFSLNLTMPEDNFKH</sequence>
<dbReference type="AlphaFoldDB" id="A0A1N6E0S8"/>
<evidence type="ECO:0000313" key="2">
    <source>
        <dbReference type="Proteomes" id="UP000185221"/>
    </source>
</evidence>
<dbReference type="STRING" id="226505.SAMN05444394_1594"/>
<dbReference type="Proteomes" id="UP000185221">
    <property type="component" value="Unassembled WGS sequence"/>
</dbReference>
<dbReference type="EMBL" id="FSRC01000001">
    <property type="protein sequence ID" value="SIN76567.1"/>
    <property type="molecule type" value="Genomic_DNA"/>
</dbReference>
<accession>A0A1N6E0S8</accession>
<name>A0A1N6E0S8_9BACT</name>